<proteinExistence type="predicted"/>
<dbReference type="Proteomes" id="UP001177670">
    <property type="component" value="Unassembled WGS sequence"/>
</dbReference>
<evidence type="ECO:0000313" key="2">
    <source>
        <dbReference type="Proteomes" id="UP001177670"/>
    </source>
</evidence>
<protein>
    <submittedName>
        <fullName evidence="1">Uncharacterized protein</fullName>
    </submittedName>
</protein>
<evidence type="ECO:0000313" key="1">
    <source>
        <dbReference type="EMBL" id="KAK1131551.1"/>
    </source>
</evidence>
<reference evidence="1" key="1">
    <citation type="submission" date="2021-10" db="EMBL/GenBank/DDBJ databases">
        <title>Melipona bicolor Genome sequencing and assembly.</title>
        <authorList>
            <person name="Araujo N.S."/>
            <person name="Arias M.C."/>
        </authorList>
    </citation>
    <scope>NUCLEOTIDE SEQUENCE</scope>
    <source>
        <strain evidence="1">USP_2M_L1-L4_2017</strain>
        <tissue evidence="1">Whole body</tissue>
    </source>
</reference>
<keyword evidence="2" id="KW-1185">Reference proteome</keyword>
<name>A0AA40G5M1_9HYME</name>
<sequence length="140" mass="15556">MNVDQDESSFENAINREQFQFSSSVINHGMILLREEAKDGRDWKSPEFASERAILISGLADDLTTRRRCDGCGLTKQARSVRPDLIFRSDTRLKELQGISGVAECVAKNASLGERGTGLPPSIVMHMSVRTRVTDTMNPN</sequence>
<comment type="caution">
    <text evidence="1">The sequence shown here is derived from an EMBL/GenBank/DDBJ whole genome shotgun (WGS) entry which is preliminary data.</text>
</comment>
<dbReference type="AlphaFoldDB" id="A0AA40G5M1"/>
<organism evidence="1 2">
    <name type="scientific">Melipona bicolor</name>
    <dbReference type="NCBI Taxonomy" id="60889"/>
    <lineage>
        <taxon>Eukaryota</taxon>
        <taxon>Metazoa</taxon>
        <taxon>Ecdysozoa</taxon>
        <taxon>Arthropoda</taxon>
        <taxon>Hexapoda</taxon>
        <taxon>Insecta</taxon>
        <taxon>Pterygota</taxon>
        <taxon>Neoptera</taxon>
        <taxon>Endopterygota</taxon>
        <taxon>Hymenoptera</taxon>
        <taxon>Apocrita</taxon>
        <taxon>Aculeata</taxon>
        <taxon>Apoidea</taxon>
        <taxon>Anthophila</taxon>
        <taxon>Apidae</taxon>
        <taxon>Melipona</taxon>
    </lineage>
</organism>
<dbReference type="EMBL" id="JAHYIQ010000006">
    <property type="protein sequence ID" value="KAK1131551.1"/>
    <property type="molecule type" value="Genomic_DNA"/>
</dbReference>
<accession>A0AA40G5M1</accession>
<gene>
    <name evidence="1" type="ORF">K0M31_017837</name>
</gene>